<dbReference type="Pfam" id="PF13479">
    <property type="entry name" value="AAA_24"/>
    <property type="match status" value="1"/>
</dbReference>
<organism evidence="1">
    <name type="scientific">viral metagenome</name>
    <dbReference type="NCBI Taxonomy" id="1070528"/>
    <lineage>
        <taxon>unclassified sequences</taxon>
        <taxon>metagenomes</taxon>
        <taxon>organismal metagenomes</taxon>
    </lineage>
</organism>
<dbReference type="AlphaFoldDB" id="A0A6M3JZ91"/>
<accession>A0A6M3JZ91</accession>
<dbReference type="EMBL" id="MT142157">
    <property type="protein sequence ID" value="QJA75350.1"/>
    <property type="molecule type" value="Genomic_DNA"/>
</dbReference>
<gene>
    <name evidence="1" type="ORF">MM415A01811_0013</name>
</gene>
<name>A0A6M3JZ91_9ZZZZ</name>
<evidence type="ECO:0000313" key="1">
    <source>
        <dbReference type="EMBL" id="QJA75350.1"/>
    </source>
</evidence>
<reference evidence="1" key="1">
    <citation type="submission" date="2020-03" db="EMBL/GenBank/DDBJ databases">
        <title>The deep terrestrial virosphere.</title>
        <authorList>
            <person name="Holmfeldt K."/>
            <person name="Nilsson E."/>
            <person name="Simone D."/>
            <person name="Lopez-Fernandez M."/>
            <person name="Wu X."/>
            <person name="de Brujin I."/>
            <person name="Lundin D."/>
            <person name="Andersson A."/>
            <person name="Bertilsson S."/>
            <person name="Dopson M."/>
        </authorList>
    </citation>
    <scope>NUCLEOTIDE SEQUENCE</scope>
    <source>
        <strain evidence="1">MM415A01811</strain>
    </source>
</reference>
<protein>
    <submittedName>
        <fullName evidence="1">Putative ATPase domain containing protein</fullName>
    </submittedName>
</protein>
<proteinExistence type="predicted"/>
<sequence length="227" mass="25555">MKPPIICSISAPPKSGKTHLALTFPAPIAVFSFDIGGIAPVRAKFPDKEIDEFTYPIPIIDSDPPKPYAKDVWNKFDADYNKVLEGSKYKTVVLDTSTAIWEIIRHAVAEQVGQKKLLEVQYTLPNLRMNSLFTRAKVSGLNFVCTQYLRPIRIDGEATKELETDGWKRTEAQVDIVLWTARAVKATREGKKNVIMTTLKDNRFDLEICGMEIEDADYNKICALLGF</sequence>